<dbReference type="PRINTS" id="PR00509">
    <property type="entry name" value="PGMPMM"/>
</dbReference>
<reference evidence="19" key="1">
    <citation type="submission" date="2020-07" db="EMBL/GenBank/DDBJ databases">
        <title>Koleobacter methoxysyntrophicus gen. nov., sp. nov., a novel anaerobic bacterium isolated from deep subsurface oil field and proposal of Koleobacterales ord. nov. in the phylum Firmicutes.</title>
        <authorList>
            <person name="Sakamoto S."/>
            <person name="Tamaki H."/>
        </authorList>
    </citation>
    <scope>NUCLEOTIDE SEQUENCE</scope>
    <source>
        <strain evidence="19">NRmbB1</strain>
    </source>
</reference>
<evidence type="ECO:0000313" key="19">
    <source>
        <dbReference type="EMBL" id="QSQ07769.1"/>
    </source>
</evidence>
<dbReference type="RefSeq" id="WP_206708023.1">
    <property type="nucleotide sequence ID" value="NZ_CP059066.1"/>
</dbReference>
<dbReference type="GO" id="GO:0004614">
    <property type="term" value="F:phosphoglucomutase activity"/>
    <property type="evidence" value="ECO:0007669"/>
    <property type="project" value="UniProtKB-EC"/>
</dbReference>
<protein>
    <recommendedName>
        <fullName evidence="11">Phosphoglucomutase</fullName>
        <ecNumber evidence="6">5.4.2.2</ecNumber>
    </recommendedName>
    <alternativeName>
        <fullName evidence="13">Alpha-phosphoglucomutase</fullName>
    </alternativeName>
    <alternativeName>
        <fullName evidence="12">Glucose phosphomutase</fullName>
    </alternativeName>
</protein>
<evidence type="ECO:0000259" key="18">
    <source>
        <dbReference type="Pfam" id="PF02880"/>
    </source>
</evidence>
<keyword evidence="9 14" id="KW-0460">Magnesium</keyword>
<evidence type="ECO:0000256" key="9">
    <source>
        <dbReference type="ARBA" id="ARBA00022842"/>
    </source>
</evidence>
<evidence type="ECO:0000256" key="6">
    <source>
        <dbReference type="ARBA" id="ARBA00012728"/>
    </source>
</evidence>
<comment type="pathway">
    <text evidence="4">Lipid metabolism.</text>
</comment>
<dbReference type="PANTHER" id="PTHR45745">
    <property type="entry name" value="PHOSPHOMANNOMUTASE 45A"/>
    <property type="match status" value="1"/>
</dbReference>
<evidence type="ECO:0000256" key="11">
    <source>
        <dbReference type="ARBA" id="ARBA00039995"/>
    </source>
</evidence>
<dbReference type="SUPFAM" id="SSF53738">
    <property type="entry name" value="Phosphoglucomutase, first 3 domains"/>
    <property type="match status" value="2"/>
</dbReference>
<dbReference type="EC" id="5.4.2.2" evidence="6"/>
<dbReference type="Pfam" id="PF02879">
    <property type="entry name" value="PGM_PMM_II"/>
    <property type="match status" value="1"/>
</dbReference>
<evidence type="ECO:0000256" key="10">
    <source>
        <dbReference type="ARBA" id="ARBA00023235"/>
    </source>
</evidence>
<dbReference type="Pfam" id="PF00408">
    <property type="entry name" value="PGM_PMM_IV"/>
    <property type="match status" value="1"/>
</dbReference>
<dbReference type="GO" id="GO:0005975">
    <property type="term" value="P:carbohydrate metabolic process"/>
    <property type="evidence" value="ECO:0007669"/>
    <property type="project" value="InterPro"/>
</dbReference>
<evidence type="ECO:0000256" key="12">
    <source>
        <dbReference type="ARBA" id="ARBA00041398"/>
    </source>
</evidence>
<evidence type="ECO:0000256" key="4">
    <source>
        <dbReference type="ARBA" id="ARBA00005189"/>
    </source>
</evidence>
<dbReference type="InterPro" id="IPR005841">
    <property type="entry name" value="Alpha-D-phosphohexomutase_SF"/>
</dbReference>
<proteinExistence type="inferred from homology"/>
<gene>
    <name evidence="19" type="primary">pgcA</name>
    <name evidence="19" type="ORF">H0A61_00085</name>
</gene>
<dbReference type="AlphaFoldDB" id="A0A8A0RJP9"/>
<evidence type="ECO:0000259" key="17">
    <source>
        <dbReference type="Pfam" id="PF02879"/>
    </source>
</evidence>
<evidence type="ECO:0000259" key="15">
    <source>
        <dbReference type="Pfam" id="PF00408"/>
    </source>
</evidence>
<dbReference type="InterPro" id="IPR005845">
    <property type="entry name" value="A-D-PHexomutase_a/b/a-II"/>
</dbReference>
<dbReference type="Gene3D" id="3.30.310.50">
    <property type="entry name" value="Alpha-D-phosphohexomutase, C-terminal domain"/>
    <property type="match status" value="1"/>
</dbReference>
<dbReference type="Gene3D" id="3.40.120.10">
    <property type="entry name" value="Alpha-D-Glucose-1,6-Bisphosphate, subunit A, domain 3"/>
    <property type="match status" value="3"/>
</dbReference>
<feature type="domain" description="Alpha-D-phosphohexomutase alpha/beta/alpha" evidence="18">
    <location>
        <begin position="272"/>
        <end position="380"/>
    </location>
</feature>
<evidence type="ECO:0000256" key="7">
    <source>
        <dbReference type="ARBA" id="ARBA00022553"/>
    </source>
</evidence>
<dbReference type="EMBL" id="CP059066">
    <property type="protein sequence ID" value="QSQ07769.1"/>
    <property type="molecule type" value="Genomic_DNA"/>
</dbReference>
<dbReference type="InterPro" id="IPR005846">
    <property type="entry name" value="A-D-PHexomutase_a/b/a-III"/>
</dbReference>
<keyword evidence="7" id="KW-0597">Phosphoprotein</keyword>
<dbReference type="InterPro" id="IPR005843">
    <property type="entry name" value="A-D-PHexomutase_C"/>
</dbReference>
<keyword evidence="8 14" id="KW-0479">Metal-binding</keyword>
<dbReference type="GO" id="GO:0000287">
    <property type="term" value="F:magnesium ion binding"/>
    <property type="evidence" value="ECO:0007669"/>
    <property type="project" value="InterPro"/>
</dbReference>
<comment type="similarity">
    <text evidence="5 14">Belongs to the phosphohexose mutase family.</text>
</comment>
<evidence type="ECO:0000256" key="8">
    <source>
        <dbReference type="ARBA" id="ARBA00022723"/>
    </source>
</evidence>
<feature type="domain" description="Alpha-D-phosphohexomutase alpha/beta/alpha" evidence="16">
    <location>
        <begin position="5"/>
        <end position="137"/>
    </location>
</feature>
<dbReference type="Proteomes" id="UP000662904">
    <property type="component" value="Chromosome"/>
</dbReference>
<dbReference type="CDD" id="cd05800">
    <property type="entry name" value="PGM_like2"/>
    <property type="match status" value="1"/>
</dbReference>
<evidence type="ECO:0000256" key="5">
    <source>
        <dbReference type="ARBA" id="ARBA00010231"/>
    </source>
</evidence>
<dbReference type="InterPro" id="IPR036900">
    <property type="entry name" value="A-D-PHexomutase_C_sf"/>
</dbReference>
<evidence type="ECO:0000259" key="16">
    <source>
        <dbReference type="Pfam" id="PF02878"/>
    </source>
</evidence>
<name>A0A8A0RJP9_9FIRM</name>
<comment type="cofactor">
    <cofactor evidence="2">
        <name>Mg(2+)</name>
        <dbReference type="ChEBI" id="CHEBI:18420"/>
    </cofactor>
</comment>
<evidence type="ECO:0000256" key="3">
    <source>
        <dbReference type="ARBA" id="ARBA00005164"/>
    </source>
</evidence>
<dbReference type="Pfam" id="PF02878">
    <property type="entry name" value="PGM_PMM_I"/>
    <property type="match status" value="1"/>
</dbReference>
<comment type="catalytic activity">
    <reaction evidence="1">
        <text>alpha-D-glucose 1-phosphate = alpha-D-glucose 6-phosphate</text>
        <dbReference type="Rhea" id="RHEA:23536"/>
        <dbReference type="ChEBI" id="CHEBI:58225"/>
        <dbReference type="ChEBI" id="CHEBI:58601"/>
        <dbReference type="EC" id="5.4.2.2"/>
    </reaction>
</comment>
<keyword evidence="20" id="KW-1185">Reference proteome</keyword>
<dbReference type="SUPFAM" id="SSF55957">
    <property type="entry name" value="Phosphoglucomutase, C-terminal domain"/>
    <property type="match status" value="1"/>
</dbReference>
<organism evidence="19 20">
    <name type="scientific">Koleobacter methoxysyntrophicus</name>
    <dbReference type="NCBI Taxonomy" id="2751313"/>
    <lineage>
        <taxon>Bacteria</taxon>
        <taxon>Bacillati</taxon>
        <taxon>Bacillota</taxon>
        <taxon>Clostridia</taxon>
        <taxon>Koleobacterales</taxon>
        <taxon>Koleobacteraceae</taxon>
        <taxon>Koleobacter</taxon>
    </lineage>
</organism>
<accession>A0A8A0RJP9</accession>
<comment type="pathway">
    <text evidence="3">Glycolipid metabolism; diglucosyl-diacylglycerol biosynthesis.</text>
</comment>
<evidence type="ECO:0000256" key="1">
    <source>
        <dbReference type="ARBA" id="ARBA00000443"/>
    </source>
</evidence>
<dbReference type="GO" id="GO:0006166">
    <property type="term" value="P:purine ribonucleoside salvage"/>
    <property type="evidence" value="ECO:0007669"/>
    <property type="project" value="TreeGrafter"/>
</dbReference>
<dbReference type="KEGG" id="kme:H0A61_00085"/>
<dbReference type="InterPro" id="IPR005844">
    <property type="entry name" value="A-D-PHexomutase_a/b/a-I"/>
</dbReference>
<dbReference type="InterPro" id="IPR016055">
    <property type="entry name" value="A-D-PHexomutase_a/b/a-I/II/III"/>
</dbReference>
<feature type="domain" description="Alpha-D-phosphohexomutase C-terminal" evidence="15">
    <location>
        <begin position="393"/>
        <end position="471"/>
    </location>
</feature>
<evidence type="ECO:0000256" key="13">
    <source>
        <dbReference type="ARBA" id="ARBA00041467"/>
    </source>
</evidence>
<dbReference type="Pfam" id="PF02880">
    <property type="entry name" value="PGM_PMM_III"/>
    <property type="match status" value="1"/>
</dbReference>
<feature type="domain" description="Alpha-D-phosphohexomutase alpha/beta/alpha" evidence="17">
    <location>
        <begin position="167"/>
        <end position="267"/>
    </location>
</feature>
<keyword evidence="10 19" id="KW-0413">Isomerase</keyword>
<sequence>MRNRIKFGTDGWRGAIARDFTFDNVNRVAAAIAIYINQQNLGSRGVVVGYDNRFLSKEFAEEVSEVMLSRGIPVYFSEKPIPTPVTAFAIKFYRTSGAVMITASHNPPQHNGIKYIPEYAGPALPYITESIENILKMIIDNKNGDYSGEKYTVNKKASLQKFNIDNMYLEHIKKIIPFEEMKKNKLKIIIDPMHGAGIGYLREIAEDLGWNLIEINNRPDPLFGGNLPEPTKERLHALREWVIKSNANFGMALDGDADRFGIIDSDGTYICPNEVLYILLNYLLNKRGWRGAVARTVATTHMLDEIAKKHNLELIETPVGFKYIGECLMKRGAILGGEESGGLSIKGHIPEKDGILANALMMEIASLEGKNFREIIRDIQAQFGRKVSGRLDVRCSEEKKIEVIGKLNSFSPEALQGKKVVRRITIDGLKLVMEDGSWCLIRPSGTETLFRIYAEAGDGVMVESVQQEVKEILGL</sequence>
<dbReference type="InterPro" id="IPR016066">
    <property type="entry name" value="A-D-PHexomutase_CS"/>
</dbReference>
<dbReference type="GO" id="GO:0008973">
    <property type="term" value="F:phosphopentomutase activity"/>
    <property type="evidence" value="ECO:0007669"/>
    <property type="project" value="TreeGrafter"/>
</dbReference>
<evidence type="ECO:0000313" key="20">
    <source>
        <dbReference type="Proteomes" id="UP000662904"/>
    </source>
</evidence>
<dbReference type="PROSITE" id="PS00710">
    <property type="entry name" value="PGM_PMM"/>
    <property type="match status" value="1"/>
</dbReference>
<evidence type="ECO:0000256" key="2">
    <source>
        <dbReference type="ARBA" id="ARBA00001946"/>
    </source>
</evidence>
<dbReference type="PANTHER" id="PTHR45745:SF1">
    <property type="entry name" value="PHOSPHOGLUCOMUTASE 2B-RELATED"/>
    <property type="match status" value="1"/>
</dbReference>
<evidence type="ECO:0000256" key="14">
    <source>
        <dbReference type="RuleBase" id="RU004326"/>
    </source>
</evidence>